<proteinExistence type="inferred from homology"/>
<dbReference type="Gramene" id="TraesCS2D02G485000.2">
    <property type="protein sequence ID" value="TraesCS2D02G485000.2"/>
    <property type="gene ID" value="TraesCS2D02G485000"/>
</dbReference>
<dbReference type="PROSITE" id="PS00107">
    <property type="entry name" value="PROTEIN_KINASE_ATP"/>
    <property type="match status" value="1"/>
</dbReference>
<evidence type="ECO:0000256" key="4">
    <source>
        <dbReference type="ARBA" id="ARBA00022536"/>
    </source>
</evidence>
<dbReference type="PROSITE" id="PS50927">
    <property type="entry name" value="BULB_LECTIN"/>
    <property type="match status" value="1"/>
</dbReference>
<evidence type="ECO:0000256" key="3">
    <source>
        <dbReference type="ARBA" id="ARBA00022527"/>
    </source>
</evidence>
<dbReference type="Gene3D" id="2.90.10.10">
    <property type="entry name" value="Bulb-type lectin domain"/>
    <property type="match status" value="1"/>
</dbReference>
<keyword evidence="9 15" id="KW-0067">ATP-binding</keyword>
<keyword evidence="17" id="KW-0812">Transmembrane</keyword>
<dbReference type="SMART" id="SM00473">
    <property type="entry name" value="PAN_AP"/>
    <property type="match status" value="1"/>
</dbReference>
<reference evidence="22" key="2">
    <citation type="submission" date="2018-10" db="UniProtKB">
        <authorList>
            <consortium name="EnsemblPlants"/>
        </authorList>
    </citation>
    <scope>IDENTIFICATION</scope>
</reference>
<dbReference type="PROSITE" id="PS50011">
    <property type="entry name" value="PROTEIN_KINASE_DOM"/>
    <property type="match status" value="1"/>
</dbReference>
<dbReference type="InterPro" id="IPR000858">
    <property type="entry name" value="S_locus_glycoprot_dom"/>
</dbReference>
<feature type="signal peptide" evidence="18">
    <location>
        <begin position="1"/>
        <end position="20"/>
    </location>
</feature>
<dbReference type="Pfam" id="PF08276">
    <property type="entry name" value="PAN_2"/>
    <property type="match status" value="1"/>
</dbReference>
<dbReference type="GO" id="GO:0005524">
    <property type="term" value="F:ATP binding"/>
    <property type="evidence" value="ECO:0007669"/>
    <property type="project" value="UniProtKB-UniRule"/>
</dbReference>
<dbReference type="Gramene" id="TraesLAC2D03G01222360.1">
    <property type="protein sequence ID" value="TraesLAC2D03G01222360.1"/>
    <property type="gene ID" value="TraesLAC2D03G01222360"/>
</dbReference>
<dbReference type="EC" id="2.7.11.1" evidence="15"/>
<dbReference type="FunFam" id="3.30.200.20:FF:001238">
    <property type="entry name" value="Os08g0179000 protein"/>
    <property type="match status" value="1"/>
</dbReference>
<evidence type="ECO:0000256" key="18">
    <source>
        <dbReference type="SAM" id="SignalP"/>
    </source>
</evidence>
<keyword evidence="5 15" id="KW-0808">Transferase</keyword>
<dbReference type="InterPro" id="IPR008271">
    <property type="entry name" value="Ser/Thr_kinase_AS"/>
</dbReference>
<dbReference type="EnsemblPlants" id="TraesCS2D02G485000.2">
    <property type="protein sequence ID" value="TraesCS2D02G485000.2"/>
    <property type="gene ID" value="TraesCS2D02G485000"/>
</dbReference>
<dbReference type="InterPro" id="IPR017441">
    <property type="entry name" value="Protein_kinase_ATP_BS"/>
</dbReference>
<keyword evidence="10" id="KW-1015">Disulfide bond</keyword>
<comment type="similarity">
    <text evidence="15">Belongs to the protein kinase superfamily. Ser/Thr protein kinase family.</text>
</comment>
<evidence type="ECO:0000313" key="22">
    <source>
        <dbReference type="EnsemblPlants" id="TraesCS2D02G485000.2"/>
    </source>
</evidence>
<evidence type="ECO:0000256" key="11">
    <source>
        <dbReference type="ARBA" id="ARBA00023170"/>
    </source>
</evidence>
<dbReference type="OMA" id="FHITIAT"/>
<dbReference type="Gramene" id="TraesSTA2D03G01259510.1">
    <property type="protein sequence ID" value="TraesSTA2D03G01259510.1"/>
    <property type="gene ID" value="TraesSTA2D03G01259510"/>
</dbReference>
<evidence type="ECO:0000259" key="21">
    <source>
        <dbReference type="PROSITE" id="PS50948"/>
    </source>
</evidence>
<evidence type="ECO:0000256" key="7">
    <source>
        <dbReference type="ARBA" id="ARBA00022741"/>
    </source>
</evidence>
<dbReference type="STRING" id="4565.A0A3B6DJM6"/>
<evidence type="ECO:0000313" key="23">
    <source>
        <dbReference type="Proteomes" id="UP000019116"/>
    </source>
</evidence>
<dbReference type="InterPro" id="IPR011009">
    <property type="entry name" value="Kinase-like_dom_sf"/>
</dbReference>
<dbReference type="Gramene" id="TraesKAR2D01G0425500.2">
    <property type="protein sequence ID" value="cds.TraesKAR2D01G0425500.2"/>
    <property type="gene ID" value="TraesKAR2D01G0425500"/>
</dbReference>
<dbReference type="FunFam" id="2.90.10.10:FF:000014">
    <property type="entry name" value="Serine/threonine-protein kinase"/>
    <property type="match status" value="1"/>
</dbReference>
<dbReference type="InterPro" id="IPR036426">
    <property type="entry name" value="Bulb-type_lectin_dom_sf"/>
</dbReference>
<evidence type="ECO:0000256" key="15">
    <source>
        <dbReference type="PIRNR" id="PIRNR000641"/>
    </source>
</evidence>
<evidence type="ECO:0000256" key="10">
    <source>
        <dbReference type="ARBA" id="ARBA00023157"/>
    </source>
</evidence>
<dbReference type="CDD" id="cd01098">
    <property type="entry name" value="PAN_AP_plant"/>
    <property type="match status" value="1"/>
</dbReference>
<dbReference type="PANTHER" id="PTHR27002">
    <property type="entry name" value="RECEPTOR-LIKE SERINE/THREONINE-PROTEIN KINASE SD1-8"/>
    <property type="match status" value="1"/>
</dbReference>
<dbReference type="SUPFAM" id="SSF56112">
    <property type="entry name" value="Protein kinase-like (PK-like)"/>
    <property type="match status" value="1"/>
</dbReference>
<evidence type="ECO:0000256" key="17">
    <source>
        <dbReference type="SAM" id="Phobius"/>
    </source>
</evidence>
<dbReference type="SMART" id="SM00220">
    <property type="entry name" value="S_TKc"/>
    <property type="match status" value="1"/>
</dbReference>
<comment type="catalytic activity">
    <reaction evidence="14 15">
        <text>L-seryl-[protein] + ATP = O-phospho-L-seryl-[protein] + ADP + H(+)</text>
        <dbReference type="Rhea" id="RHEA:17989"/>
        <dbReference type="Rhea" id="RHEA-COMP:9863"/>
        <dbReference type="Rhea" id="RHEA-COMP:11604"/>
        <dbReference type="ChEBI" id="CHEBI:15378"/>
        <dbReference type="ChEBI" id="CHEBI:29999"/>
        <dbReference type="ChEBI" id="CHEBI:30616"/>
        <dbReference type="ChEBI" id="CHEBI:83421"/>
        <dbReference type="ChEBI" id="CHEBI:456216"/>
        <dbReference type="EC" id="2.7.11.1"/>
    </reaction>
</comment>
<evidence type="ECO:0000256" key="6">
    <source>
        <dbReference type="ARBA" id="ARBA00022729"/>
    </source>
</evidence>
<dbReference type="AlphaFoldDB" id="A0A3B6DJM6"/>
<keyword evidence="11" id="KW-0675">Receptor</keyword>
<dbReference type="Pfam" id="PF01453">
    <property type="entry name" value="B_lectin"/>
    <property type="match status" value="1"/>
</dbReference>
<dbReference type="Gramene" id="TraesPARA_EIv1.0_0742630.1">
    <property type="protein sequence ID" value="TraesPARA_EIv1.0_0742630.1.CDS"/>
    <property type="gene ID" value="TraesPARA_EIv1.0_0742630"/>
</dbReference>
<keyword evidence="12" id="KW-0325">Glycoprotein</keyword>
<keyword evidence="17" id="KW-0472">Membrane</keyword>
<dbReference type="GeneID" id="123054748"/>
<dbReference type="InterPro" id="IPR000719">
    <property type="entry name" value="Prot_kinase_dom"/>
</dbReference>
<keyword evidence="4" id="KW-0245">EGF-like domain</keyword>
<evidence type="ECO:0000256" key="14">
    <source>
        <dbReference type="ARBA" id="ARBA00048679"/>
    </source>
</evidence>
<dbReference type="Proteomes" id="UP000019116">
    <property type="component" value="Chromosome 2D"/>
</dbReference>
<dbReference type="SMR" id="A0A3B6DJM6"/>
<dbReference type="GO" id="GO:0106310">
    <property type="term" value="F:protein serine kinase activity"/>
    <property type="evidence" value="ECO:0007669"/>
    <property type="project" value="RHEA"/>
</dbReference>
<comment type="subcellular location">
    <subcellularLocation>
        <location evidence="1">Cell membrane</location>
        <topology evidence="1">Single-pass type I membrane protein</topology>
    </subcellularLocation>
</comment>
<accession>A0A3B6DJM6</accession>
<keyword evidence="6 18" id="KW-0732">Signal</keyword>
<evidence type="ECO:0000256" key="16">
    <source>
        <dbReference type="PROSITE-ProRule" id="PRU10141"/>
    </source>
</evidence>
<feature type="domain" description="Protein kinase" evidence="19">
    <location>
        <begin position="496"/>
        <end position="773"/>
    </location>
</feature>
<dbReference type="RefSeq" id="XP_044334518.1">
    <property type="nucleotide sequence ID" value="XM_044478583.1"/>
</dbReference>
<evidence type="ECO:0000256" key="13">
    <source>
        <dbReference type="ARBA" id="ARBA00047899"/>
    </source>
</evidence>
<gene>
    <name evidence="22" type="primary">LOC123054748</name>
</gene>
<dbReference type="GO" id="GO:0005886">
    <property type="term" value="C:plasma membrane"/>
    <property type="evidence" value="ECO:0007669"/>
    <property type="project" value="UniProtKB-SubCell"/>
</dbReference>
<sequence length="810" mass="90458">MGMTPLPVFVLLLLICFCKSDDRLTPAKPLSPGDKLVSNGGIFALGFFSLTNSTANSYIGIWYHHIPERTYVWVANRDNPIASSSHGKLVLTNGSNLVLSDSKGRTLWTTTNNIAADGLKAVAILLDSGNLVIRSPNGTDIWQSFHHPTDTMLPNMSLPLKNYTNFANHLVAWRGPDDPSTSNYSLGGDSSLQIFAWNGTRPYWRRAALDGVFVYAVYQGNSGPIMYQNIESRGDDFYLTYTVSKGTPSMRVLLHYTGMVKLLTWNGNSSSWDVFSEHPTPNCDRYASCGPFGYCDNTQAVPTCKCLDGFESDGLDFSVGCWRKKELHCSEEDSFVTLPNTKTPDDFLYIRNRSFDQCTAECSRNCSCTAYAYANLTSIGRTIDQSRCLVWMGELIDTSKRRDGLGENLYLRIPSLAVSKKKTGALKIVLPVIASLLILVCMYLIWMRKLRGRRQNKGHMDFGMQGQLSNSDEAYNQNSEFLRISFPDIVAATNDFSDSNVLGKGGFGRVYKGILEGGGEVAVKRLTKCSDQGIEHFVNEVVLIGKLQHRNLVRLLGYCIHGDEKLLMYEYLPNKSLDYLLFDDAIKSMLDWPTRFRIIKGIARGLLYLHEDSRMTIIHRDLKASNILLDADMRPKISDFGMARIFGDNQQQANTRHVVGTYGYMSPEYAMKGVFSVKSDAYSYGVLLLEVVSGLKISSPHHLIMDFRNLIDYAWNLLKDGNTRDFLDTVLLKSCSLHEVSLCIHVGLLCVQDSPSARPLMSLVVSMLDNEVMPLPTPKQPLYFVGKKHEAEEGRDNSVNTASLTTLAGR</sequence>
<evidence type="ECO:0000256" key="2">
    <source>
        <dbReference type="ARBA" id="ARBA00022475"/>
    </source>
</evidence>
<dbReference type="Gramene" id="TraesLDM2D03G01271730.1">
    <property type="protein sequence ID" value="TraesLDM2D03G01271730.1"/>
    <property type="gene ID" value="TraesLDM2D03G01271730"/>
</dbReference>
<keyword evidence="17" id="KW-1133">Transmembrane helix</keyword>
<dbReference type="InterPro" id="IPR001480">
    <property type="entry name" value="Bulb-type_lectin_dom"/>
</dbReference>
<evidence type="ECO:0000259" key="20">
    <source>
        <dbReference type="PROSITE" id="PS50927"/>
    </source>
</evidence>
<dbReference type="Gene3D" id="1.10.510.10">
    <property type="entry name" value="Transferase(Phosphotransferase) domain 1"/>
    <property type="match status" value="1"/>
</dbReference>
<evidence type="ECO:0000256" key="9">
    <source>
        <dbReference type="ARBA" id="ARBA00022840"/>
    </source>
</evidence>
<dbReference type="GO" id="GO:0048544">
    <property type="term" value="P:recognition of pollen"/>
    <property type="evidence" value="ECO:0007669"/>
    <property type="project" value="InterPro"/>
</dbReference>
<dbReference type="GO" id="GO:0004674">
    <property type="term" value="F:protein serine/threonine kinase activity"/>
    <property type="evidence" value="ECO:0007669"/>
    <property type="project" value="UniProtKB-KW"/>
</dbReference>
<organism evidence="22">
    <name type="scientific">Triticum aestivum</name>
    <name type="common">Wheat</name>
    <dbReference type="NCBI Taxonomy" id="4565"/>
    <lineage>
        <taxon>Eukaryota</taxon>
        <taxon>Viridiplantae</taxon>
        <taxon>Streptophyta</taxon>
        <taxon>Embryophyta</taxon>
        <taxon>Tracheophyta</taxon>
        <taxon>Spermatophyta</taxon>
        <taxon>Magnoliopsida</taxon>
        <taxon>Liliopsida</taxon>
        <taxon>Poales</taxon>
        <taxon>Poaceae</taxon>
        <taxon>BOP clade</taxon>
        <taxon>Pooideae</taxon>
        <taxon>Triticodae</taxon>
        <taxon>Triticeae</taxon>
        <taxon>Triticinae</taxon>
        <taxon>Triticum</taxon>
    </lineage>
</organism>
<dbReference type="InterPro" id="IPR024171">
    <property type="entry name" value="SRK-like_kinase"/>
</dbReference>
<dbReference type="InterPro" id="IPR001245">
    <property type="entry name" value="Ser-Thr/Tyr_kinase_cat_dom"/>
</dbReference>
<dbReference type="SMART" id="SM00108">
    <property type="entry name" value="B_lectin"/>
    <property type="match status" value="1"/>
</dbReference>
<feature type="domain" description="Apple" evidence="21">
    <location>
        <begin position="329"/>
        <end position="414"/>
    </location>
</feature>
<evidence type="ECO:0000259" key="19">
    <source>
        <dbReference type="PROSITE" id="PS50011"/>
    </source>
</evidence>
<dbReference type="PaxDb" id="4565-Traes_2DL_A4CDA7A31.1"/>
<dbReference type="InterPro" id="IPR003609">
    <property type="entry name" value="Pan_app"/>
</dbReference>
<dbReference type="GO" id="GO:0051707">
    <property type="term" value="P:response to other organism"/>
    <property type="evidence" value="ECO:0007669"/>
    <property type="project" value="UniProtKB-ARBA"/>
</dbReference>
<keyword evidence="8 15" id="KW-0418">Kinase</keyword>
<reference evidence="22" key="1">
    <citation type="submission" date="2018-08" db="EMBL/GenBank/DDBJ databases">
        <authorList>
            <person name="Rossello M."/>
        </authorList>
    </citation>
    <scope>NUCLEOTIDE SEQUENCE [LARGE SCALE GENOMIC DNA]</scope>
    <source>
        <strain evidence="22">cv. Chinese Spring</strain>
    </source>
</reference>
<dbReference type="SUPFAM" id="SSF51110">
    <property type="entry name" value="alpha-D-mannose-specific plant lectins"/>
    <property type="match status" value="1"/>
</dbReference>
<evidence type="ECO:0000256" key="5">
    <source>
        <dbReference type="ARBA" id="ARBA00022679"/>
    </source>
</evidence>
<keyword evidence="23" id="KW-1185">Reference proteome</keyword>
<dbReference type="Pfam" id="PF07714">
    <property type="entry name" value="PK_Tyr_Ser-Thr"/>
    <property type="match status" value="1"/>
</dbReference>
<feature type="chain" id="PRO_5043172879" description="Receptor-like serine/threonine-protein kinase" evidence="18">
    <location>
        <begin position="21"/>
        <end position="810"/>
    </location>
</feature>
<dbReference type="OrthoDB" id="4062651at2759"/>
<dbReference type="PANTHER" id="PTHR27002:SF828">
    <property type="entry name" value="OS04G0633600 PROTEIN"/>
    <property type="match status" value="1"/>
</dbReference>
<evidence type="ECO:0000256" key="1">
    <source>
        <dbReference type="ARBA" id="ARBA00004251"/>
    </source>
</evidence>
<dbReference type="CDD" id="cd14066">
    <property type="entry name" value="STKc_IRAK"/>
    <property type="match status" value="1"/>
</dbReference>
<dbReference type="PIRSF" id="PIRSF000641">
    <property type="entry name" value="SRK"/>
    <property type="match status" value="1"/>
</dbReference>
<dbReference type="Gramene" id="TraesCS2D03G1081900.2">
    <property type="protein sequence ID" value="TraesCS2D03G1081900.2.CDS"/>
    <property type="gene ID" value="TraesCS2D03G1081900"/>
</dbReference>
<dbReference type="Gramene" id="TraesMAC2D03G01268740.1">
    <property type="protein sequence ID" value="TraesMAC2D03G01268740.1"/>
    <property type="gene ID" value="TraesMAC2D03G01268740"/>
</dbReference>
<dbReference type="FunFam" id="1.10.510.10:FF:000060">
    <property type="entry name" value="G-type lectin S-receptor-like serine/threonine-protein kinase"/>
    <property type="match status" value="1"/>
</dbReference>
<feature type="binding site" evidence="16">
    <location>
        <position position="524"/>
    </location>
    <ligand>
        <name>ATP</name>
        <dbReference type="ChEBI" id="CHEBI:30616"/>
    </ligand>
</feature>
<comment type="catalytic activity">
    <reaction evidence="13 15">
        <text>L-threonyl-[protein] + ATP = O-phospho-L-threonyl-[protein] + ADP + H(+)</text>
        <dbReference type="Rhea" id="RHEA:46608"/>
        <dbReference type="Rhea" id="RHEA-COMP:11060"/>
        <dbReference type="Rhea" id="RHEA-COMP:11605"/>
        <dbReference type="ChEBI" id="CHEBI:15378"/>
        <dbReference type="ChEBI" id="CHEBI:30013"/>
        <dbReference type="ChEBI" id="CHEBI:30616"/>
        <dbReference type="ChEBI" id="CHEBI:61977"/>
        <dbReference type="ChEBI" id="CHEBI:456216"/>
        <dbReference type="EC" id="2.7.11.1"/>
    </reaction>
</comment>
<dbReference type="Gene3D" id="3.30.200.20">
    <property type="entry name" value="Phosphorylase Kinase, domain 1"/>
    <property type="match status" value="1"/>
</dbReference>
<protein>
    <recommendedName>
        <fullName evidence="15">Receptor-like serine/threonine-protein kinase</fullName>
        <ecNumber evidence="15">2.7.11.1</ecNumber>
    </recommendedName>
</protein>
<keyword evidence="3 15" id="KW-0723">Serine/threonine-protein kinase</keyword>
<feature type="transmembrane region" description="Helical" evidence="17">
    <location>
        <begin position="428"/>
        <end position="446"/>
    </location>
</feature>
<evidence type="ECO:0000256" key="12">
    <source>
        <dbReference type="ARBA" id="ARBA00023180"/>
    </source>
</evidence>
<keyword evidence="7 15" id="KW-0547">Nucleotide-binding</keyword>
<dbReference type="Pfam" id="PF00954">
    <property type="entry name" value="S_locus_glycop"/>
    <property type="match status" value="1"/>
</dbReference>
<dbReference type="PROSITE" id="PS50948">
    <property type="entry name" value="PAN"/>
    <property type="match status" value="1"/>
</dbReference>
<name>A0A3B6DJM6_WHEAT</name>
<dbReference type="PROSITE" id="PS00108">
    <property type="entry name" value="PROTEIN_KINASE_ST"/>
    <property type="match status" value="1"/>
</dbReference>
<dbReference type="CDD" id="cd00028">
    <property type="entry name" value="B_lectin"/>
    <property type="match status" value="1"/>
</dbReference>
<evidence type="ECO:0000256" key="8">
    <source>
        <dbReference type="ARBA" id="ARBA00022777"/>
    </source>
</evidence>
<keyword evidence="2" id="KW-1003">Cell membrane</keyword>
<feature type="domain" description="Bulb-type lectin" evidence="20">
    <location>
        <begin position="21"/>
        <end position="146"/>
    </location>
</feature>